<keyword evidence="3 5" id="KW-0456">Lyase</keyword>
<dbReference type="EMBL" id="JAVDQT010000010">
    <property type="protein sequence ID" value="MDR6434387.1"/>
    <property type="molecule type" value="Genomic_DNA"/>
</dbReference>
<evidence type="ECO:0000256" key="3">
    <source>
        <dbReference type="ARBA" id="ARBA00023239"/>
    </source>
</evidence>
<dbReference type="InterPro" id="IPR015813">
    <property type="entry name" value="Pyrv/PenolPyrv_kinase-like_dom"/>
</dbReference>
<name>A0ABU1MEB5_9HYPH</name>
<dbReference type="InterPro" id="IPR040442">
    <property type="entry name" value="Pyrv_kinase-like_dom_sf"/>
</dbReference>
<feature type="domain" description="HpcH/HpaI aldolase/citrate lyase" evidence="4">
    <location>
        <begin position="28"/>
        <end position="194"/>
    </location>
</feature>
<dbReference type="Pfam" id="PF03328">
    <property type="entry name" value="HpcH_HpaI"/>
    <property type="match status" value="1"/>
</dbReference>
<dbReference type="GO" id="GO:0016829">
    <property type="term" value="F:lyase activity"/>
    <property type="evidence" value="ECO:0007669"/>
    <property type="project" value="UniProtKB-KW"/>
</dbReference>
<evidence type="ECO:0000313" key="5">
    <source>
        <dbReference type="EMBL" id="MDR6434387.1"/>
    </source>
</evidence>
<dbReference type="PANTHER" id="PTHR30502:SF0">
    <property type="entry name" value="PHOSPHOENOLPYRUVATE CARBOXYLASE FAMILY PROTEIN"/>
    <property type="match status" value="1"/>
</dbReference>
<dbReference type="Gene3D" id="3.20.20.60">
    <property type="entry name" value="Phosphoenolpyruvate-binding domains"/>
    <property type="match status" value="2"/>
</dbReference>
<organism evidence="5 6">
    <name type="scientific">Brucella pseudogrignonensis</name>
    <dbReference type="NCBI Taxonomy" id="419475"/>
    <lineage>
        <taxon>Bacteria</taxon>
        <taxon>Pseudomonadati</taxon>
        <taxon>Pseudomonadota</taxon>
        <taxon>Alphaproteobacteria</taxon>
        <taxon>Hyphomicrobiales</taxon>
        <taxon>Brucellaceae</taxon>
        <taxon>Brucella/Ochrobactrum group</taxon>
        <taxon>Brucella</taxon>
    </lineage>
</organism>
<evidence type="ECO:0000256" key="2">
    <source>
        <dbReference type="ARBA" id="ARBA00022723"/>
    </source>
</evidence>
<dbReference type="EC" id="4.1.2.52" evidence="5"/>
<dbReference type="PANTHER" id="PTHR30502">
    <property type="entry name" value="2-KETO-3-DEOXY-L-RHAMNONATE ALDOLASE"/>
    <property type="match status" value="1"/>
</dbReference>
<evidence type="ECO:0000313" key="6">
    <source>
        <dbReference type="Proteomes" id="UP001184614"/>
    </source>
</evidence>
<dbReference type="InterPro" id="IPR005000">
    <property type="entry name" value="Aldolase/citrate-lyase_domain"/>
</dbReference>
<keyword evidence="2" id="KW-0479">Metal-binding</keyword>
<dbReference type="InterPro" id="IPR050251">
    <property type="entry name" value="HpcH-HpaI_aldolase"/>
</dbReference>
<keyword evidence="6" id="KW-1185">Reference proteome</keyword>
<reference evidence="5 6" key="1">
    <citation type="submission" date="2023-07" db="EMBL/GenBank/DDBJ databases">
        <title>Sorghum-associated microbial communities from plants grown in Nebraska, USA.</title>
        <authorList>
            <person name="Schachtman D."/>
        </authorList>
    </citation>
    <scope>NUCLEOTIDE SEQUENCE [LARGE SCALE GENOMIC DNA]</scope>
    <source>
        <strain evidence="5 6">DS1730</strain>
    </source>
</reference>
<comment type="caution">
    <text evidence="5">The sequence shown here is derived from an EMBL/GenBank/DDBJ whole genome shotgun (WGS) entry which is preliminary data.</text>
</comment>
<evidence type="ECO:0000259" key="4">
    <source>
        <dbReference type="Pfam" id="PF03328"/>
    </source>
</evidence>
<accession>A0ABU1MEB5</accession>
<proteinExistence type="inferred from homology"/>
<comment type="similarity">
    <text evidence="1">Belongs to the HpcH/HpaI aldolase family.</text>
</comment>
<protein>
    <submittedName>
        <fullName evidence="5">4-hydroxy-2-oxoheptanedioate aldolase</fullName>
        <ecNumber evidence="5">4.1.2.52</ecNumber>
    </submittedName>
</protein>
<dbReference type="RefSeq" id="WP_310015838.1">
    <property type="nucleotide sequence ID" value="NZ_JAVDQT010000010.1"/>
</dbReference>
<gene>
    <name evidence="5" type="ORF">J2782_004138</name>
</gene>
<dbReference type="SUPFAM" id="SSF51621">
    <property type="entry name" value="Phosphoenolpyruvate/pyruvate domain"/>
    <property type="match status" value="1"/>
</dbReference>
<sequence>MSGDLLRSKLENGASVTMFNPHHVSSGLAARLVELGADSVFLDCEHGTWSFDDVRTTVQITRSVGGAAIVRPHSHERPIIIRYLNAGADGIMVPMVETADQAWAIVEAVRYALPNDHAKRLVIAMVETTSAIDCLEDILAVEGIDVFFIGPGDLSQDMGYPPAPPFGTPRPGPVMVKIAEAVDKIRAAGKIAGTLATLDEIPHLRAKGVQFFYIHSDPFLRAGISEIKKTLACERENR</sequence>
<dbReference type="Proteomes" id="UP001184614">
    <property type="component" value="Unassembled WGS sequence"/>
</dbReference>
<evidence type="ECO:0000256" key="1">
    <source>
        <dbReference type="ARBA" id="ARBA00005568"/>
    </source>
</evidence>